<dbReference type="GO" id="GO:0046872">
    <property type="term" value="F:metal ion binding"/>
    <property type="evidence" value="ECO:0007669"/>
    <property type="project" value="UniProtKB-KW"/>
</dbReference>
<dbReference type="Gene3D" id="3.60.40.10">
    <property type="entry name" value="PPM-type phosphatase domain"/>
    <property type="match status" value="1"/>
</dbReference>
<dbReference type="OrthoDB" id="10264738at2759"/>
<feature type="region of interest" description="Disordered" evidence="10">
    <location>
        <begin position="359"/>
        <end position="378"/>
    </location>
</feature>
<gene>
    <name evidence="12" type="ORF">BOX15_Mlig015578g1</name>
</gene>
<evidence type="ECO:0000256" key="5">
    <source>
        <dbReference type="ARBA" id="ARBA00022723"/>
    </source>
</evidence>
<protein>
    <recommendedName>
        <fullName evidence="4">protein-serine/threonine phosphatase</fullName>
        <ecNumber evidence="4">3.1.3.16</ecNumber>
    </recommendedName>
</protein>
<keyword evidence="5" id="KW-0479">Metal-binding</keyword>
<comment type="cofactor">
    <cofactor evidence="1">
        <name>Mn(2+)</name>
        <dbReference type="ChEBI" id="CHEBI:29035"/>
    </cofactor>
</comment>
<keyword evidence="6 9" id="KW-0378">Hydrolase</keyword>
<dbReference type="Proteomes" id="UP000215902">
    <property type="component" value="Unassembled WGS sequence"/>
</dbReference>
<dbReference type="GO" id="GO:0004722">
    <property type="term" value="F:protein serine/threonine phosphatase activity"/>
    <property type="evidence" value="ECO:0007669"/>
    <property type="project" value="UniProtKB-EC"/>
</dbReference>
<dbReference type="PROSITE" id="PS01032">
    <property type="entry name" value="PPM_1"/>
    <property type="match status" value="1"/>
</dbReference>
<comment type="caution">
    <text evidence="12">The sequence shown here is derived from an EMBL/GenBank/DDBJ whole genome shotgun (WGS) entry which is preliminary data.</text>
</comment>
<evidence type="ECO:0000256" key="2">
    <source>
        <dbReference type="ARBA" id="ARBA00001946"/>
    </source>
</evidence>
<evidence type="ECO:0000256" key="7">
    <source>
        <dbReference type="ARBA" id="ARBA00022912"/>
    </source>
</evidence>
<comment type="similarity">
    <text evidence="3 9">Belongs to the PP2C family.</text>
</comment>
<dbReference type="InterPro" id="IPR000222">
    <property type="entry name" value="PP2C_BS"/>
</dbReference>
<keyword evidence="13" id="KW-1185">Reference proteome</keyword>
<keyword evidence="8" id="KW-0464">Manganese</keyword>
<evidence type="ECO:0000313" key="12">
    <source>
        <dbReference type="EMBL" id="PAA77872.1"/>
    </source>
</evidence>
<dbReference type="InterPro" id="IPR001932">
    <property type="entry name" value="PPM-type_phosphatase-like_dom"/>
</dbReference>
<accession>A0A267FY43</accession>
<dbReference type="PANTHER" id="PTHR13832">
    <property type="entry name" value="PROTEIN PHOSPHATASE 2C"/>
    <property type="match status" value="1"/>
</dbReference>
<evidence type="ECO:0000256" key="9">
    <source>
        <dbReference type="RuleBase" id="RU003465"/>
    </source>
</evidence>
<proteinExistence type="inferred from homology"/>
<evidence type="ECO:0000256" key="8">
    <source>
        <dbReference type="ARBA" id="ARBA00023211"/>
    </source>
</evidence>
<dbReference type="EC" id="3.1.3.16" evidence="4"/>
<dbReference type="InterPro" id="IPR036457">
    <property type="entry name" value="PPM-type-like_dom_sf"/>
</dbReference>
<evidence type="ECO:0000313" key="13">
    <source>
        <dbReference type="Proteomes" id="UP000215902"/>
    </source>
</evidence>
<dbReference type="InterPro" id="IPR015655">
    <property type="entry name" value="PP2C"/>
</dbReference>
<evidence type="ECO:0000259" key="11">
    <source>
        <dbReference type="PROSITE" id="PS51746"/>
    </source>
</evidence>
<dbReference type="SMART" id="SM00332">
    <property type="entry name" value="PP2Cc"/>
    <property type="match status" value="1"/>
</dbReference>
<dbReference type="SUPFAM" id="SSF81606">
    <property type="entry name" value="PP2C-like"/>
    <property type="match status" value="1"/>
</dbReference>
<dbReference type="PROSITE" id="PS51746">
    <property type="entry name" value="PPM_2"/>
    <property type="match status" value="1"/>
</dbReference>
<evidence type="ECO:0000256" key="6">
    <source>
        <dbReference type="ARBA" id="ARBA00022801"/>
    </source>
</evidence>
<keyword evidence="7 9" id="KW-0904">Protein phosphatase</keyword>
<feature type="domain" description="PPM-type phosphatase" evidence="11">
    <location>
        <begin position="23"/>
        <end position="302"/>
    </location>
</feature>
<reference evidence="12 13" key="1">
    <citation type="submission" date="2017-06" db="EMBL/GenBank/DDBJ databases">
        <title>A platform for efficient transgenesis in Macrostomum lignano, a flatworm model organism for stem cell research.</title>
        <authorList>
            <person name="Berezikov E."/>
        </authorList>
    </citation>
    <scope>NUCLEOTIDE SEQUENCE [LARGE SCALE GENOMIC DNA]</scope>
    <source>
        <strain evidence="12">DV1</strain>
        <tissue evidence="12">Whole organism</tissue>
    </source>
</reference>
<dbReference type="CDD" id="cd00143">
    <property type="entry name" value="PP2Cc"/>
    <property type="match status" value="1"/>
</dbReference>
<evidence type="ECO:0000256" key="1">
    <source>
        <dbReference type="ARBA" id="ARBA00001936"/>
    </source>
</evidence>
<evidence type="ECO:0000256" key="10">
    <source>
        <dbReference type="SAM" id="MobiDB-lite"/>
    </source>
</evidence>
<evidence type="ECO:0000256" key="4">
    <source>
        <dbReference type="ARBA" id="ARBA00013081"/>
    </source>
</evidence>
<dbReference type="Pfam" id="PF00481">
    <property type="entry name" value="PP2C"/>
    <property type="match status" value="1"/>
</dbReference>
<evidence type="ECO:0000256" key="3">
    <source>
        <dbReference type="ARBA" id="ARBA00006702"/>
    </source>
</evidence>
<organism evidence="12 13">
    <name type="scientific">Macrostomum lignano</name>
    <dbReference type="NCBI Taxonomy" id="282301"/>
    <lineage>
        <taxon>Eukaryota</taxon>
        <taxon>Metazoa</taxon>
        <taxon>Spiralia</taxon>
        <taxon>Lophotrochozoa</taxon>
        <taxon>Platyhelminthes</taxon>
        <taxon>Rhabditophora</taxon>
        <taxon>Macrostomorpha</taxon>
        <taxon>Macrostomida</taxon>
        <taxon>Macrostomidae</taxon>
        <taxon>Macrostomum</taxon>
    </lineage>
</organism>
<sequence length="378" mass="38403">MGQSLSEPVTAKETSLKQTANLLIGSSAMQGWRPRMEDAHAVHTRLSSPAPPAVPRPAAAQPAVTYAGVFDGHGGAKVARYAAEHLHRRLAAAGAAAPLSESSSPDAVEPIRAAFLEVDRDLRLRRADGGAGSTALVLLVDDSTIRCASVGDSRAVLSVAGRPVQLSRDHHPGASAERARILAAGGRVVGGRVNGRLAISRALGDFSFKRSGKRPPSEQMVTADPSVCVQTITDSMEFVVMASDGVWEVMSNQEVVSFVRSRLARGMNPDAVCEALLDHCLAPDRHNGRTGKDNITAIIVGLLHGRGSSGLFEACAKPVAAVADAAVAAIAAAATAAAAAGAVATTAAVTTVGTAAAATAASGGAAPKSAPTSNKVKA</sequence>
<dbReference type="STRING" id="282301.A0A267FY43"/>
<dbReference type="EMBL" id="NIVC01000719">
    <property type="protein sequence ID" value="PAA77872.1"/>
    <property type="molecule type" value="Genomic_DNA"/>
</dbReference>
<dbReference type="AlphaFoldDB" id="A0A267FY43"/>
<name>A0A267FY43_9PLAT</name>
<comment type="cofactor">
    <cofactor evidence="2">
        <name>Mg(2+)</name>
        <dbReference type="ChEBI" id="CHEBI:18420"/>
    </cofactor>
</comment>
<dbReference type="PANTHER" id="PTHR13832:SF565">
    <property type="entry name" value="AT28366P-RELATED"/>
    <property type="match status" value="1"/>
</dbReference>